<organism evidence="1 2">
    <name type="scientific">Prevotella vespertina</name>
    <dbReference type="NCBI Taxonomy" id="2608404"/>
    <lineage>
        <taxon>Bacteria</taxon>
        <taxon>Pseudomonadati</taxon>
        <taxon>Bacteroidota</taxon>
        <taxon>Bacteroidia</taxon>
        <taxon>Bacteroidales</taxon>
        <taxon>Prevotellaceae</taxon>
        <taxon>Prevotella</taxon>
    </lineage>
</organism>
<comment type="caution">
    <text evidence="1">The sequence shown here is derived from an EMBL/GenBank/DDBJ whole genome shotgun (WGS) entry which is preliminary data.</text>
</comment>
<name>A0A7C9HFL7_9BACT</name>
<dbReference type="EMBL" id="VVIQ01000004">
    <property type="protein sequence ID" value="MUL27666.1"/>
    <property type="molecule type" value="Genomic_DNA"/>
</dbReference>
<accession>A0A7C9HFL7</accession>
<evidence type="ECO:0000313" key="1">
    <source>
        <dbReference type="EMBL" id="MUL27666.1"/>
    </source>
</evidence>
<gene>
    <name evidence="1" type="ORF">F0475_04960</name>
</gene>
<sequence length="145" mass="16588">MKRKTILLTISTIILFVAIILCIRIPYKEVNITDNLQTIQKQNTCISVHSLYKDKDWDMMVVVKPYNSITATNESIDMGYGGDRDVIIDNTMYDNMCTLLFVRGKKLVAFTSVYRSIIDFSQLGKDVYKADESIRIMNKIAGDCQ</sequence>
<protein>
    <submittedName>
        <fullName evidence="1">Uncharacterized protein</fullName>
    </submittedName>
</protein>
<evidence type="ECO:0000313" key="2">
    <source>
        <dbReference type="Proteomes" id="UP000482295"/>
    </source>
</evidence>
<dbReference type="AlphaFoldDB" id="A0A7C9HFL7"/>
<proteinExistence type="predicted"/>
<keyword evidence="2" id="KW-1185">Reference proteome</keyword>
<reference evidence="1 2" key="1">
    <citation type="submission" date="2019-09" db="EMBL/GenBank/DDBJ databases">
        <title>Prevotella A2879 sp. nov., isolated from an abscess of a patient.</title>
        <authorList>
            <person name="Buhl M."/>
            <person name="Oberhettinger P."/>
        </authorList>
    </citation>
    <scope>NUCLEOTIDE SEQUENCE [LARGE SCALE GENOMIC DNA]</scope>
    <source>
        <strain evidence="1 2">A2879</strain>
    </source>
</reference>
<dbReference type="Proteomes" id="UP000482295">
    <property type="component" value="Unassembled WGS sequence"/>
</dbReference>
<dbReference type="RefSeq" id="WP_009435813.1">
    <property type="nucleotide sequence ID" value="NZ_VVIQ01000004.1"/>
</dbReference>